<comment type="caution">
    <text evidence="6">The sequence shown here is derived from an EMBL/GenBank/DDBJ whole genome shotgun (WGS) entry which is preliminary data.</text>
</comment>
<keyword evidence="2" id="KW-0229">DNA integration</keyword>
<dbReference type="SUPFAM" id="SSF56349">
    <property type="entry name" value="DNA breaking-rejoining enzymes"/>
    <property type="match status" value="1"/>
</dbReference>
<keyword evidence="4" id="KW-0233">DNA recombination</keyword>
<evidence type="ECO:0000313" key="6">
    <source>
        <dbReference type="EMBL" id="MFG6467536.1"/>
    </source>
</evidence>
<gene>
    <name evidence="6" type="ORF">ACG01O_13010</name>
</gene>
<accession>A0ABW7GZX4</accession>
<feature type="domain" description="Tyr recombinase" evidence="5">
    <location>
        <begin position="205"/>
        <end position="379"/>
    </location>
</feature>
<proteinExistence type="inferred from homology"/>
<dbReference type="Gene3D" id="1.10.443.10">
    <property type="entry name" value="Intergrase catalytic core"/>
    <property type="match status" value="1"/>
</dbReference>
<evidence type="ECO:0000259" key="5">
    <source>
        <dbReference type="PROSITE" id="PS51898"/>
    </source>
</evidence>
<evidence type="ECO:0000256" key="2">
    <source>
        <dbReference type="ARBA" id="ARBA00022908"/>
    </source>
</evidence>
<dbReference type="InterPro" id="IPR010998">
    <property type="entry name" value="Integrase_recombinase_N"/>
</dbReference>
<dbReference type="RefSeq" id="WP_394385203.1">
    <property type="nucleotide sequence ID" value="NZ_JBIGIB010000003.1"/>
</dbReference>
<dbReference type="InterPro" id="IPR011010">
    <property type="entry name" value="DNA_brk_join_enz"/>
</dbReference>
<organism evidence="6 7">
    <name type="scientific">Pelomonas baiyunensis</name>
    <dbReference type="NCBI Taxonomy" id="3299026"/>
    <lineage>
        <taxon>Bacteria</taxon>
        <taxon>Pseudomonadati</taxon>
        <taxon>Pseudomonadota</taxon>
        <taxon>Betaproteobacteria</taxon>
        <taxon>Burkholderiales</taxon>
        <taxon>Sphaerotilaceae</taxon>
        <taxon>Roseateles</taxon>
    </lineage>
</organism>
<evidence type="ECO:0000313" key="7">
    <source>
        <dbReference type="Proteomes" id="UP001606303"/>
    </source>
</evidence>
<keyword evidence="3" id="KW-0238">DNA-binding</keyword>
<dbReference type="EMBL" id="JBIGIB010000003">
    <property type="protein sequence ID" value="MFG6467536.1"/>
    <property type="molecule type" value="Genomic_DNA"/>
</dbReference>
<keyword evidence="7" id="KW-1185">Reference proteome</keyword>
<dbReference type="InterPro" id="IPR013762">
    <property type="entry name" value="Integrase-like_cat_sf"/>
</dbReference>
<evidence type="ECO:0000256" key="1">
    <source>
        <dbReference type="ARBA" id="ARBA00008857"/>
    </source>
</evidence>
<comment type="similarity">
    <text evidence="1">Belongs to the 'phage' integrase family.</text>
</comment>
<reference evidence="6 7" key="1">
    <citation type="submission" date="2024-08" db="EMBL/GenBank/DDBJ databases">
        <authorList>
            <person name="Lu H."/>
        </authorList>
    </citation>
    <scope>NUCLEOTIDE SEQUENCE [LARGE SCALE GENOMIC DNA]</scope>
    <source>
        <strain evidence="6 7">BYS87W</strain>
    </source>
</reference>
<evidence type="ECO:0000256" key="4">
    <source>
        <dbReference type="ARBA" id="ARBA00023172"/>
    </source>
</evidence>
<dbReference type="PANTHER" id="PTHR30629:SF2">
    <property type="entry name" value="PROPHAGE INTEGRASE INTS-RELATED"/>
    <property type="match status" value="1"/>
</dbReference>
<dbReference type="InterPro" id="IPR050808">
    <property type="entry name" value="Phage_Integrase"/>
</dbReference>
<dbReference type="InterPro" id="IPR002104">
    <property type="entry name" value="Integrase_catalytic"/>
</dbReference>
<sequence length="393" mass="44130">MPTKTFTPAFMATGLVCPAGMKKIEYGVDGDPGLFVECRASQKSVPTWYLRLKNEKGTNIYKKLGTIKDLSLTQAQKLAKMLRAEHASAAKQGDAAAAAPAEMTLDVFVRDHVNPHNAMRKRSHGRDLQLYHRIGPKFGHLKLTEIRRREVQVFHNELVQVDKLAPASADHHIVYLKRILNLAQQWEFLEKNVLAKVPLMKVDNKVERYLSAEETQRLVAVLTTDLAYGASYALLFLLSTGARLNEALQAKWEQVDLENAIWRIPASNSKSKKSRAVPLNDSAMWVLSQLWTKGKHDYLFVNEATNKPWVTLTRAWYRLRAKAGIENLRVHDLRHSFASFLANAGQSLLLIQQLLGHADPRTTLRYAHLSGEKLKEAANEASVIVRPSGSKAA</sequence>
<name>A0ABW7GZX4_9BURK</name>
<protein>
    <submittedName>
        <fullName evidence="6">Tyrosine-type recombinase/integrase</fullName>
    </submittedName>
</protein>
<dbReference type="Pfam" id="PF00589">
    <property type="entry name" value="Phage_integrase"/>
    <property type="match status" value="1"/>
</dbReference>
<dbReference type="PROSITE" id="PS51898">
    <property type="entry name" value="TYR_RECOMBINASE"/>
    <property type="match status" value="1"/>
</dbReference>
<dbReference type="Proteomes" id="UP001606303">
    <property type="component" value="Unassembled WGS sequence"/>
</dbReference>
<evidence type="ECO:0000256" key="3">
    <source>
        <dbReference type="ARBA" id="ARBA00023125"/>
    </source>
</evidence>
<dbReference type="CDD" id="cd00796">
    <property type="entry name" value="INT_Rci_Hp1_C"/>
    <property type="match status" value="1"/>
</dbReference>
<dbReference type="PANTHER" id="PTHR30629">
    <property type="entry name" value="PROPHAGE INTEGRASE"/>
    <property type="match status" value="1"/>
</dbReference>
<dbReference type="Gene3D" id="1.10.150.130">
    <property type="match status" value="1"/>
</dbReference>